<keyword evidence="1" id="KW-0812">Transmembrane</keyword>
<dbReference type="STRING" id="1736674.APS56_15770"/>
<feature type="transmembrane region" description="Helical" evidence="1">
    <location>
        <begin position="75"/>
        <end position="96"/>
    </location>
</feature>
<evidence type="ECO:0000259" key="2">
    <source>
        <dbReference type="Pfam" id="PF04773"/>
    </source>
</evidence>
<evidence type="ECO:0000313" key="4">
    <source>
        <dbReference type="EMBL" id="ALJ06503.1"/>
    </source>
</evidence>
<dbReference type="OrthoDB" id="651134at2"/>
<dbReference type="KEGG" id="ahz:APS56_15770"/>
<dbReference type="Gene3D" id="2.60.120.1440">
    <property type="match status" value="1"/>
</dbReference>
<keyword evidence="1" id="KW-0472">Membrane</keyword>
<protein>
    <recommendedName>
        <fullName evidence="6">Iron dicitrate transport regulator FecR</fullName>
    </recommendedName>
</protein>
<reference evidence="4 5" key="1">
    <citation type="submission" date="2015-10" db="EMBL/GenBank/DDBJ databases">
        <authorList>
            <person name="Gilbert D.G."/>
        </authorList>
    </citation>
    <scope>NUCLEOTIDE SEQUENCE [LARGE SCALE GENOMIC DNA]</scope>
    <source>
        <strain evidence="5">HZ-22</strain>
    </source>
</reference>
<sequence length="374" mass="43142">MTKKEFYDLLLKFEKKECTAEEENLLFQFYNSFQNNNRMSSWNLSEKEEARIRLLKRINTVVHNSKKQQVRTFNWIKIASIAALYLGFGFIGFLYFNKSTTNNIPKDAITLQFEDGTIKVINENSGAIQVLNNEGQIVGKQEGRKLIYNKEGERNVLTYNTLKVPYGKTFELQLSDGTKVQLNSGSSLKYPVNFIEGKDRLVYIVGEAYFDVEKDLMHPFLVNINELNVKVIGTQFNVHAYPEDDVTEVVLVEGSVGLYKEEKESDKSITYLTPGFKASFSKNSKEITKTPVLTNIYTSWVEGELVFRDMEFDNILKKLERFYDIDITNDNNSLSGQKFQASFGKKPNIEEVFEELKMIYEIDYTINGKSITIK</sequence>
<dbReference type="Proteomes" id="UP000057981">
    <property type="component" value="Chromosome"/>
</dbReference>
<accession>A0A0P0CPX2</accession>
<dbReference type="PANTHER" id="PTHR30273:SF2">
    <property type="entry name" value="PROTEIN FECR"/>
    <property type="match status" value="1"/>
</dbReference>
<proteinExistence type="predicted"/>
<dbReference type="Pfam" id="PF16344">
    <property type="entry name" value="FecR_C"/>
    <property type="match status" value="1"/>
</dbReference>
<evidence type="ECO:0000256" key="1">
    <source>
        <dbReference type="SAM" id="Phobius"/>
    </source>
</evidence>
<dbReference type="PANTHER" id="PTHR30273">
    <property type="entry name" value="PERIPLASMIC SIGNAL SENSOR AND SIGMA FACTOR ACTIVATOR FECR-RELATED"/>
    <property type="match status" value="1"/>
</dbReference>
<evidence type="ECO:0000259" key="3">
    <source>
        <dbReference type="Pfam" id="PF16344"/>
    </source>
</evidence>
<dbReference type="InterPro" id="IPR032508">
    <property type="entry name" value="FecR_C"/>
</dbReference>
<evidence type="ECO:0000313" key="5">
    <source>
        <dbReference type="Proteomes" id="UP000057981"/>
    </source>
</evidence>
<gene>
    <name evidence="4" type="ORF">APS56_15770</name>
</gene>
<dbReference type="Pfam" id="PF04773">
    <property type="entry name" value="FecR"/>
    <property type="match status" value="1"/>
</dbReference>
<dbReference type="Gene3D" id="3.55.50.30">
    <property type="match status" value="1"/>
</dbReference>
<organism evidence="4 5">
    <name type="scientific">Pseudalgibacter alginicilyticus</name>
    <dbReference type="NCBI Taxonomy" id="1736674"/>
    <lineage>
        <taxon>Bacteria</taxon>
        <taxon>Pseudomonadati</taxon>
        <taxon>Bacteroidota</taxon>
        <taxon>Flavobacteriia</taxon>
        <taxon>Flavobacteriales</taxon>
        <taxon>Flavobacteriaceae</taxon>
        <taxon>Pseudalgibacter</taxon>
    </lineage>
</organism>
<dbReference type="AlphaFoldDB" id="A0A0P0CPX2"/>
<keyword evidence="5" id="KW-1185">Reference proteome</keyword>
<dbReference type="InterPro" id="IPR012373">
    <property type="entry name" value="Ferrdict_sens_TM"/>
</dbReference>
<dbReference type="RefSeq" id="WP_054730615.1">
    <property type="nucleotide sequence ID" value="NZ_CP012898.1"/>
</dbReference>
<feature type="domain" description="FecR protein" evidence="2">
    <location>
        <begin position="163"/>
        <end position="256"/>
    </location>
</feature>
<name>A0A0P0CPX2_9FLAO</name>
<feature type="domain" description="Protein FecR C-terminal" evidence="3">
    <location>
        <begin position="304"/>
        <end position="373"/>
    </location>
</feature>
<dbReference type="GO" id="GO:0016989">
    <property type="term" value="F:sigma factor antagonist activity"/>
    <property type="evidence" value="ECO:0007669"/>
    <property type="project" value="TreeGrafter"/>
</dbReference>
<dbReference type="EMBL" id="CP012898">
    <property type="protein sequence ID" value="ALJ06503.1"/>
    <property type="molecule type" value="Genomic_DNA"/>
</dbReference>
<evidence type="ECO:0008006" key="6">
    <source>
        <dbReference type="Google" id="ProtNLM"/>
    </source>
</evidence>
<keyword evidence="1" id="KW-1133">Transmembrane helix</keyword>
<dbReference type="InterPro" id="IPR006860">
    <property type="entry name" value="FecR"/>
</dbReference>